<dbReference type="InterPro" id="IPR055259">
    <property type="entry name" value="YkvP/CgeB_Glyco_trans-like"/>
</dbReference>
<dbReference type="OrthoDB" id="5165900at2"/>
<evidence type="ECO:0000259" key="1">
    <source>
        <dbReference type="Pfam" id="PF13524"/>
    </source>
</evidence>
<accession>A0A255G782</accession>
<keyword evidence="3" id="KW-1185">Reference proteome</keyword>
<gene>
    <name evidence="2" type="ORF">CGZ94_15355</name>
</gene>
<feature type="domain" description="Spore protein YkvP/CgeB glycosyl transferase-like" evidence="1">
    <location>
        <begin position="178"/>
        <end position="324"/>
    </location>
</feature>
<dbReference type="SUPFAM" id="SSF53756">
    <property type="entry name" value="UDP-Glycosyltransferase/glycogen phosphorylase"/>
    <property type="match status" value="1"/>
</dbReference>
<dbReference type="Proteomes" id="UP000215896">
    <property type="component" value="Unassembled WGS sequence"/>
</dbReference>
<dbReference type="Gene3D" id="3.40.50.2000">
    <property type="entry name" value="Glycogen Phosphorylase B"/>
    <property type="match status" value="1"/>
</dbReference>
<evidence type="ECO:0000313" key="2">
    <source>
        <dbReference type="EMBL" id="OYO11778.1"/>
    </source>
</evidence>
<dbReference type="AlphaFoldDB" id="A0A255G782"/>
<dbReference type="RefSeq" id="WP_144008749.1">
    <property type="nucleotide sequence ID" value="NZ_NMVM01000006.1"/>
</dbReference>
<name>A0A255G782_9ACTN</name>
<reference evidence="2 3" key="1">
    <citation type="submission" date="2017-07" db="EMBL/GenBank/DDBJ databases">
        <title>Draft whole genome sequences of clinical Proprionibacteriaceae strains.</title>
        <authorList>
            <person name="Bernier A.-M."/>
            <person name="Bernard K."/>
            <person name="Domingo M.-C."/>
        </authorList>
    </citation>
    <scope>NUCLEOTIDE SEQUENCE [LARGE SCALE GENOMIC DNA]</scope>
    <source>
        <strain evidence="2 3">NML 030167</strain>
    </source>
</reference>
<sequence length="328" mass="36151">MRIAVVGPLGKDSFADNVIDQLEQDGHQVRPLGPARPPLGVRKVDALFSVVSDHHLPLDARRQAPMRKEIAAFRPEVLITVDRRLHASTIAAAKATGARTALWFPDAVGTMGLHDMFTNGYDRIFLKNPVLTSWLQQVQGLPVRLLPEAGNPRRHTSDLPYGTRPVVVLAGNVHPTRAALLQRMVDAGLPVEVYGSGIPSWLNFPDLSKAHTGKYLTWADKGDAFRSARIVLNNLHPTEFAGTNCRLFEGTMSGGLVMTEHRPGLEEQFVPDEEVATFTTFDELVDKCRWLLDDPDHGRPIADAGRQRSLTDHTYAVRLGALLDELTG</sequence>
<protein>
    <recommendedName>
        <fullName evidence="1">Spore protein YkvP/CgeB glycosyl transferase-like domain-containing protein</fullName>
    </recommendedName>
</protein>
<dbReference type="Pfam" id="PF13524">
    <property type="entry name" value="Glyco_trans_1_2"/>
    <property type="match status" value="1"/>
</dbReference>
<organism evidence="2 3">
    <name type="scientific">Enemella evansiae</name>
    <dbReference type="NCBI Taxonomy" id="2016499"/>
    <lineage>
        <taxon>Bacteria</taxon>
        <taxon>Bacillati</taxon>
        <taxon>Actinomycetota</taxon>
        <taxon>Actinomycetes</taxon>
        <taxon>Propionibacteriales</taxon>
        <taxon>Propionibacteriaceae</taxon>
        <taxon>Enemella</taxon>
    </lineage>
</organism>
<dbReference type="EMBL" id="NMVO01000015">
    <property type="protein sequence ID" value="OYO11778.1"/>
    <property type="molecule type" value="Genomic_DNA"/>
</dbReference>
<proteinExistence type="predicted"/>
<evidence type="ECO:0000313" key="3">
    <source>
        <dbReference type="Proteomes" id="UP000215896"/>
    </source>
</evidence>
<comment type="caution">
    <text evidence="2">The sequence shown here is derived from an EMBL/GenBank/DDBJ whole genome shotgun (WGS) entry which is preliminary data.</text>
</comment>